<organism evidence="1 2">
    <name type="scientific">Rhizophagus irregularis (strain DAOM 197198w)</name>
    <name type="common">Glomus intraradices</name>
    <dbReference type="NCBI Taxonomy" id="1432141"/>
    <lineage>
        <taxon>Eukaryota</taxon>
        <taxon>Fungi</taxon>
        <taxon>Fungi incertae sedis</taxon>
        <taxon>Mucoromycota</taxon>
        <taxon>Glomeromycotina</taxon>
        <taxon>Glomeromycetes</taxon>
        <taxon>Glomerales</taxon>
        <taxon>Glomeraceae</taxon>
        <taxon>Rhizophagus</taxon>
    </lineage>
</organism>
<dbReference type="Proteomes" id="UP000022910">
    <property type="component" value="Unassembled WGS sequence"/>
</dbReference>
<protein>
    <recommendedName>
        <fullName evidence="3">F-box domain-containing protein</fullName>
    </recommendedName>
</protein>
<dbReference type="HOGENOM" id="CLU_028913_0_1_1"/>
<accession>A0A015JU63</accession>
<gene>
    <name evidence="1" type="ORF">RirG_063100</name>
</gene>
<dbReference type="Gene3D" id="3.80.10.10">
    <property type="entry name" value="Ribonuclease Inhibitor"/>
    <property type="match status" value="1"/>
</dbReference>
<dbReference type="OrthoDB" id="2305494at2759"/>
<evidence type="ECO:0008006" key="3">
    <source>
        <dbReference type="Google" id="ProtNLM"/>
    </source>
</evidence>
<comment type="caution">
    <text evidence="1">The sequence shown here is derived from an EMBL/GenBank/DDBJ whole genome shotgun (WGS) entry which is preliminary data.</text>
</comment>
<dbReference type="EMBL" id="JEMT01014847">
    <property type="protein sequence ID" value="EXX73117.1"/>
    <property type="molecule type" value="Genomic_DNA"/>
</dbReference>
<dbReference type="AlphaFoldDB" id="A0A015JU63"/>
<sequence>MSSLPADCLNEIFKYLEDDKITLNSCILINRLWCQISIRILWRNVNDYSTSNFSTLIACLPSESKNILNKQKIIISTPTLEFPTFNYATFCKILSVNQVHEKIMELFKNQHSLSRYKIKKNTRIVVQEIFKMLMNQTSLKSLDYVQMSNVNYNVYPNSKDYFKNLSELICSSNLSPEFFCHLSQICHNIQSLTIKPKSSISNGLTDLISVQRNLKYFELYYYLEHLDYNEKKLIPLLIKNLPDSLPKLKLHMFNYISLSLIARFSNLQELELSSNYDEDVFQKFEYLQYVIFPQLRSFKIRYGFPRYEHLIKFLENNGKNLKELNLFDISCESDDSLNLAIAKYCSNLKKLSTGFKYNELETLKIVFNSCQYLESISIWCGSEYFDEKEALEAVLKYSQNIVELILYFQFDIQSKLLSKELETFLINWKNRIPQKSLSLVIVSDDGCRSLDKCNKNMKIIEKYIELGVIKKFSKLRYL</sequence>
<evidence type="ECO:0000313" key="1">
    <source>
        <dbReference type="EMBL" id="EXX73117.1"/>
    </source>
</evidence>
<proteinExistence type="predicted"/>
<reference evidence="1 2" key="1">
    <citation type="submission" date="2014-02" db="EMBL/GenBank/DDBJ databases">
        <title>Single nucleus genome sequencing reveals high similarity among nuclei of an endomycorrhizal fungus.</title>
        <authorList>
            <person name="Lin K."/>
            <person name="Geurts R."/>
            <person name="Zhang Z."/>
            <person name="Limpens E."/>
            <person name="Saunders D.G."/>
            <person name="Mu D."/>
            <person name="Pang E."/>
            <person name="Cao H."/>
            <person name="Cha H."/>
            <person name="Lin T."/>
            <person name="Zhou Q."/>
            <person name="Shang Y."/>
            <person name="Li Y."/>
            <person name="Ivanov S."/>
            <person name="Sharma T."/>
            <person name="Velzen R.V."/>
            <person name="Ruijter N.D."/>
            <person name="Aanen D.K."/>
            <person name="Win J."/>
            <person name="Kamoun S."/>
            <person name="Bisseling T."/>
            <person name="Huang S."/>
        </authorList>
    </citation>
    <scope>NUCLEOTIDE SEQUENCE [LARGE SCALE GENOMIC DNA]</scope>
    <source>
        <strain evidence="2">DAOM197198w</strain>
    </source>
</reference>
<evidence type="ECO:0000313" key="2">
    <source>
        <dbReference type="Proteomes" id="UP000022910"/>
    </source>
</evidence>
<dbReference type="InterPro" id="IPR032675">
    <property type="entry name" value="LRR_dom_sf"/>
</dbReference>
<dbReference type="SUPFAM" id="SSF52047">
    <property type="entry name" value="RNI-like"/>
    <property type="match status" value="1"/>
</dbReference>
<keyword evidence="2" id="KW-1185">Reference proteome</keyword>
<name>A0A015JU63_RHIIW</name>